<organism evidence="9 10">
    <name type="scientific">Pseudomonas kermanshahensis</name>
    <dbReference type="NCBI Taxonomy" id="2745482"/>
    <lineage>
        <taxon>Bacteria</taxon>
        <taxon>Pseudomonadati</taxon>
        <taxon>Pseudomonadota</taxon>
        <taxon>Gammaproteobacteria</taxon>
        <taxon>Pseudomonadales</taxon>
        <taxon>Pseudomonadaceae</taxon>
        <taxon>Pseudomonas</taxon>
    </lineage>
</organism>
<dbReference type="InterPro" id="IPR016147">
    <property type="entry name" value="Pili_assmbl_chaperone_N"/>
</dbReference>
<keyword evidence="5" id="KW-0143">Chaperone</keyword>
<dbReference type="InterPro" id="IPR016148">
    <property type="entry name" value="Pili_assmbl_chaperone_C"/>
</dbReference>
<evidence type="ECO:0000256" key="2">
    <source>
        <dbReference type="ARBA" id="ARBA00007399"/>
    </source>
</evidence>
<feature type="domain" description="Pili assembly chaperone C-terminal" evidence="8">
    <location>
        <begin position="185"/>
        <end position="248"/>
    </location>
</feature>
<keyword evidence="4" id="KW-0574">Periplasm</keyword>
<dbReference type="InterPro" id="IPR001829">
    <property type="entry name" value="Pili_assmbl_chaperone_bac"/>
</dbReference>
<evidence type="ECO:0000256" key="3">
    <source>
        <dbReference type="ARBA" id="ARBA00022729"/>
    </source>
</evidence>
<evidence type="ECO:0000256" key="6">
    <source>
        <dbReference type="SAM" id="SignalP"/>
    </source>
</evidence>
<reference evidence="9 10" key="1">
    <citation type="submission" date="2024-02" db="EMBL/GenBank/DDBJ databases">
        <title>Identification of pathogenicity and growth-promoting functions of Pseudomonas putida variants.</title>
        <authorList>
            <person name="Sun J."/>
        </authorList>
    </citation>
    <scope>NUCLEOTIDE SEQUENCE [LARGE SCALE GENOMIC DNA]</scope>
    <source>
        <strain evidence="9 10">A04</strain>
    </source>
</reference>
<dbReference type="Pfam" id="PF00345">
    <property type="entry name" value="PapD_N"/>
    <property type="match status" value="1"/>
</dbReference>
<dbReference type="PANTHER" id="PTHR30251">
    <property type="entry name" value="PILUS ASSEMBLY CHAPERONE"/>
    <property type="match status" value="1"/>
</dbReference>
<evidence type="ECO:0000313" key="9">
    <source>
        <dbReference type="EMBL" id="MEJ5906397.1"/>
    </source>
</evidence>
<feature type="domain" description="Pili assembly chaperone N-terminal" evidence="7">
    <location>
        <begin position="43"/>
        <end position="159"/>
    </location>
</feature>
<dbReference type="Gene3D" id="2.60.40.10">
    <property type="entry name" value="Immunoglobulins"/>
    <property type="match status" value="2"/>
</dbReference>
<dbReference type="SUPFAM" id="SSF49354">
    <property type="entry name" value="PapD-like"/>
    <property type="match status" value="1"/>
</dbReference>
<evidence type="ECO:0000313" key="10">
    <source>
        <dbReference type="Proteomes" id="UP001377692"/>
    </source>
</evidence>
<evidence type="ECO:0000256" key="4">
    <source>
        <dbReference type="ARBA" id="ARBA00022764"/>
    </source>
</evidence>
<dbReference type="EMBL" id="JBBHLD010000015">
    <property type="protein sequence ID" value="MEJ5906397.1"/>
    <property type="molecule type" value="Genomic_DNA"/>
</dbReference>
<gene>
    <name evidence="9" type="ORF">V7V80_17060</name>
</gene>
<keyword evidence="10" id="KW-1185">Reference proteome</keyword>
<name>A0ABU8R942_9PSED</name>
<dbReference type="InterPro" id="IPR008962">
    <property type="entry name" value="PapD-like_sf"/>
</dbReference>
<dbReference type="InterPro" id="IPR013783">
    <property type="entry name" value="Ig-like_fold"/>
</dbReference>
<feature type="chain" id="PRO_5046827611" evidence="6">
    <location>
        <begin position="42"/>
        <end position="259"/>
    </location>
</feature>
<evidence type="ECO:0000256" key="1">
    <source>
        <dbReference type="ARBA" id="ARBA00004418"/>
    </source>
</evidence>
<evidence type="ECO:0000259" key="7">
    <source>
        <dbReference type="Pfam" id="PF00345"/>
    </source>
</evidence>
<dbReference type="PRINTS" id="PR00969">
    <property type="entry name" value="CHAPERONPILI"/>
</dbReference>
<keyword evidence="3 6" id="KW-0732">Signal</keyword>
<feature type="signal peptide" evidence="6">
    <location>
        <begin position="1"/>
        <end position="41"/>
    </location>
</feature>
<dbReference type="InterPro" id="IPR050643">
    <property type="entry name" value="Periplasmic_pilus_chap"/>
</dbReference>
<proteinExistence type="inferred from homology"/>
<comment type="similarity">
    <text evidence="2">Belongs to the periplasmic pilus chaperone family.</text>
</comment>
<dbReference type="SUPFAM" id="SSF49584">
    <property type="entry name" value="Periplasmic chaperone C-domain"/>
    <property type="match status" value="1"/>
</dbReference>
<protein>
    <submittedName>
        <fullName evidence="9">Molecular chaperone</fullName>
    </submittedName>
</protein>
<dbReference type="InterPro" id="IPR036316">
    <property type="entry name" value="Pili_assmbl_chap_C_dom_sf"/>
</dbReference>
<evidence type="ECO:0000259" key="8">
    <source>
        <dbReference type="Pfam" id="PF02753"/>
    </source>
</evidence>
<dbReference type="Pfam" id="PF02753">
    <property type="entry name" value="PapD_C"/>
    <property type="match status" value="1"/>
</dbReference>
<sequence length="259" mass="28945">MRLDAASYPMIKQFILTIPVRVVACACLTLATLTLSMASHAALTLNNTRIVFDSDKRNTSVVVRNPSNSSYAVQTWINTETDDTTTTVPFATSPPLFKINPNSEQLLQINALPNALPQDRESLFFFNLQEIPQASKEPGNQLNIAMRTRIKLFYRPQQLKGKPTEQLKSLTFSVNESQGVKQLLVNNPTPFHITFIRLEVSTNGHLHKISNPEMLAPLSQQAYPLAEMHLNETSSVLFSVINDFGGYTQPMTLPLQSTR</sequence>
<dbReference type="RefSeq" id="WP_186679581.1">
    <property type="nucleotide sequence ID" value="NZ_JABWRY020000001.1"/>
</dbReference>
<dbReference type="PANTHER" id="PTHR30251:SF2">
    <property type="entry name" value="FIMBRIAL CHAPERONE YADV-RELATED"/>
    <property type="match status" value="1"/>
</dbReference>
<dbReference type="Proteomes" id="UP001377692">
    <property type="component" value="Unassembled WGS sequence"/>
</dbReference>
<comment type="caution">
    <text evidence="9">The sequence shown here is derived from an EMBL/GenBank/DDBJ whole genome shotgun (WGS) entry which is preliminary data.</text>
</comment>
<accession>A0ABU8R942</accession>
<evidence type="ECO:0000256" key="5">
    <source>
        <dbReference type="ARBA" id="ARBA00023186"/>
    </source>
</evidence>
<comment type="subcellular location">
    <subcellularLocation>
        <location evidence="1">Periplasm</location>
    </subcellularLocation>
</comment>